<protein>
    <submittedName>
        <fullName evidence="4">CLUMA_CG020202, isoform A</fullName>
    </submittedName>
</protein>
<feature type="compositionally biased region" description="Basic and acidic residues" evidence="3">
    <location>
        <begin position="207"/>
        <end position="217"/>
    </location>
</feature>
<sequence length="217" mass="24651">MGLFGRSNQKNPSEMVKEWNGKLRKEGYALDRQVRSIKREEDKIKKSLKEAAKKNDKQVCTILAKEMVRSRKAVNRIYASKAQLSSVQLQMQQQLATLKVSGSLQKSTEVMQAMQRLVRLPEISNTMREMSREMTKAGILEEMIEETMESLEDSEEIEEEAQSEVDKVLWELTDGKLGEAPSVPISTPSEPAAASKDEESGEEDLEEMRNRLEALRS</sequence>
<dbReference type="OrthoDB" id="2329734at2759"/>
<evidence type="ECO:0000256" key="1">
    <source>
        <dbReference type="ARBA" id="ARBA00006190"/>
    </source>
</evidence>
<dbReference type="Pfam" id="PF03357">
    <property type="entry name" value="Snf7"/>
    <property type="match status" value="1"/>
</dbReference>
<keyword evidence="2" id="KW-0175">Coiled coil</keyword>
<dbReference type="EMBL" id="CVRI01000070">
    <property type="protein sequence ID" value="CRL07221.1"/>
    <property type="molecule type" value="Genomic_DNA"/>
</dbReference>
<evidence type="ECO:0000256" key="2">
    <source>
        <dbReference type="SAM" id="Coils"/>
    </source>
</evidence>
<dbReference type="InterPro" id="IPR005024">
    <property type="entry name" value="Snf7_fam"/>
</dbReference>
<feature type="coiled-coil region" evidence="2">
    <location>
        <begin position="30"/>
        <end position="57"/>
    </location>
</feature>
<evidence type="ECO:0000313" key="4">
    <source>
        <dbReference type="EMBL" id="CRL07221.1"/>
    </source>
</evidence>
<evidence type="ECO:0000256" key="3">
    <source>
        <dbReference type="SAM" id="MobiDB-lite"/>
    </source>
</evidence>
<accession>A0A1J1J485</accession>
<keyword evidence="5" id="KW-1185">Reference proteome</keyword>
<organism evidence="4 5">
    <name type="scientific">Clunio marinus</name>
    <dbReference type="NCBI Taxonomy" id="568069"/>
    <lineage>
        <taxon>Eukaryota</taxon>
        <taxon>Metazoa</taxon>
        <taxon>Ecdysozoa</taxon>
        <taxon>Arthropoda</taxon>
        <taxon>Hexapoda</taxon>
        <taxon>Insecta</taxon>
        <taxon>Pterygota</taxon>
        <taxon>Neoptera</taxon>
        <taxon>Endopterygota</taxon>
        <taxon>Diptera</taxon>
        <taxon>Nematocera</taxon>
        <taxon>Chironomoidea</taxon>
        <taxon>Chironomidae</taxon>
        <taxon>Clunio</taxon>
    </lineage>
</organism>
<dbReference type="PANTHER" id="PTHR10476">
    <property type="entry name" value="CHARGED MULTIVESICULAR BODY PROTEIN"/>
    <property type="match status" value="1"/>
</dbReference>
<dbReference type="AlphaFoldDB" id="A0A1J1J485"/>
<feature type="region of interest" description="Disordered" evidence="3">
    <location>
        <begin position="176"/>
        <end position="217"/>
    </location>
</feature>
<dbReference type="STRING" id="568069.A0A1J1J485"/>
<gene>
    <name evidence="4" type="ORF">CLUMA_CG020202</name>
</gene>
<name>A0A1J1J485_9DIPT</name>
<dbReference type="Gene3D" id="6.10.140.1230">
    <property type="match status" value="1"/>
</dbReference>
<dbReference type="GO" id="GO:0007034">
    <property type="term" value="P:vacuolar transport"/>
    <property type="evidence" value="ECO:0007669"/>
    <property type="project" value="InterPro"/>
</dbReference>
<evidence type="ECO:0000313" key="5">
    <source>
        <dbReference type="Proteomes" id="UP000183832"/>
    </source>
</evidence>
<proteinExistence type="inferred from homology"/>
<reference evidence="4 5" key="1">
    <citation type="submission" date="2015-04" db="EMBL/GenBank/DDBJ databases">
        <authorList>
            <person name="Syromyatnikov M.Y."/>
            <person name="Popov V.N."/>
        </authorList>
    </citation>
    <scope>NUCLEOTIDE SEQUENCE [LARGE SCALE GENOMIC DNA]</scope>
</reference>
<comment type="similarity">
    <text evidence="1">Belongs to the SNF7 family.</text>
</comment>
<dbReference type="Proteomes" id="UP000183832">
    <property type="component" value="Unassembled WGS sequence"/>
</dbReference>